<keyword evidence="2" id="KW-1185">Reference proteome</keyword>
<evidence type="ECO:0000313" key="1">
    <source>
        <dbReference type="EMBL" id="KRY98337.1"/>
    </source>
</evidence>
<sequence>MTQFHASSSYANCFLPYCSGCQQYAFYPYNFSSSL</sequence>
<reference evidence="1 2" key="1">
    <citation type="submission" date="2015-01" db="EMBL/GenBank/DDBJ databases">
        <title>Evolution of Trichinella species and genotypes.</title>
        <authorList>
            <person name="Korhonen P.K."/>
            <person name="Edoardo P."/>
            <person name="Giuseppe L.R."/>
            <person name="Gasser R.B."/>
        </authorList>
    </citation>
    <scope>NUCLEOTIDE SEQUENCE [LARGE SCALE GENOMIC DNA]</scope>
    <source>
        <strain evidence="1">ISS588</strain>
    </source>
</reference>
<gene>
    <name evidence="1" type="ORF">T4B_1673</name>
</gene>
<dbReference type="AlphaFoldDB" id="A0A0V1GJC3"/>
<accession>A0A0V1GJC3</accession>
<protein>
    <submittedName>
        <fullName evidence="1">Uncharacterized protein</fullName>
    </submittedName>
</protein>
<proteinExistence type="predicted"/>
<name>A0A0V1GJC3_TRIPS</name>
<comment type="caution">
    <text evidence="1">The sequence shown here is derived from an EMBL/GenBank/DDBJ whole genome shotgun (WGS) entry which is preliminary data.</text>
</comment>
<evidence type="ECO:0000313" key="2">
    <source>
        <dbReference type="Proteomes" id="UP000054805"/>
    </source>
</evidence>
<organism evidence="1 2">
    <name type="scientific">Trichinella pseudospiralis</name>
    <name type="common">Parasitic roundworm</name>
    <dbReference type="NCBI Taxonomy" id="6337"/>
    <lineage>
        <taxon>Eukaryota</taxon>
        <taxon>Metazoa</taxon>
        <taxon>Ecdysozoa</taxon>
        <taxon>Nematoda</taxon>
        <taxon>Enoplea</taxon>
        <taxon>Dorylaimia</taxon>
        <taxon>Trichinellida</taxon>
        <taxon>Trichinellidae</taxon>
        <taxon>Trichinella</taxon>
    </lineage>
</organism>
<dbReference type="EMBL" id="JYDS01001795">
    <property type="protein sequence ID" value="KRY98337.1"/>
    <property type="molecule type" value="Genomic_DNA"/>
</dbReference>
<dbReference type="Proteomes" id="UP000054805">
    <property type="component" value="Unassembled WGS sequence"/>
</dbReference>